<evidence type="ECO:0000313" key="4">
    <source>
        <dbReference type="Proteomes" id="UP001595799"/>
    </source>
</evidence>
<comment type="caution">
    <text evidence="3">The sequence shown here is derived from an EMBL/GenBank/DDBJ whole genome shotgun (WGS) entry which is preliminary data.</text>
</comment>
<protein>
    <submittedName>
        <fullName evidence="3">TetR/AcrR family transcriptional regulator</fullName>
    </submittedName>
</protein>
<evidence type="ECO:0000256" key="2">
    <source>
        <dbReference type="ARBA" id="ARBA00023163"/>
    </source>
</evidence>
<sequence length="180" mass="19886">MKDTQEKIAAGLEQAFASAGFAEPGVDQLRDATQVSLRTLYKYCPSREDMVLTALEHRHGRYLAHLFEGLPLEPQAALMEIFERVGDWMRSNAAQGCLFHSAVAAQPHNAALRQLLERHKAEVAGRLGQATGLEDRKDELMLLHEGLTQSWTFMGAAAVERAKALAVPLLKQVRAHSVSE</sequence>
<keyword evidence="2" id="KW-0804">Transcription</keyword>
<keyword evidence="4" id="KW-1185">Reference proteome</keyword>
<evidence type="ECO:0000256" key="1">
    <source>
        <dbReference type="ARBA" id="ARBA00023015"/>
    </source>
</evidence>
<dbReference type="Gene3D" id="1.10.357.10">
    <property type="entry name" value="Tetracycline Repressor, domain 2"/>
    <property type="match status" value="1"/>
</dbReference>
<dbReference type="PANTHER" id="PTHR47506:SF1">
    <property type="entry name" value="HTH-TYPE TRANSCRIPTIONAL REGULATOR YJDC"/>
    <property type="match status" value="1"/>
</dbReference>
<evidence type="ECO:0000313" key="3">
    <source>
        <dbReference type="EMBL" id="MFC4350393.1"/>
    </source>
</evidence>
<dbReference type="PANTHER" id="PTHR47506">
    <property type="entry name" value="TRANSCRIPTIONAL REGULATORY PROTEIN"/>
    <property type="match status" value="1"/>
</dbReference>
<organism evidence="3 4">
    <name type="scientific">Fodinicurvata halophila</name>
    <dbReference type="NCBI Taxonomy" id="1419723"/>
    <lineage>
        <taxon>Bacteria</taxon>
        <taxon>Pseudomonadati</taxon>
        <taxon>Pseudomonadota</taxon>
        <taxon>Alphaproteobacteria</taxon>
        <taxon>Rhodospirillales</taxon>
        <taxon>Rhodovibrionaceae</taxon>
        <taxon>Fodinicurvata</taxon>
    </lineage>
</organism>
<dbReference type="InterPro" id="IPR009057">
    <property type="entry name" value="Homeodomain-like_sf"/>
</dbReference>
<accession>A0ABV8UGI2</accession>
<gene>
    <name evidence="3" type="ORF">ACFOW6_02425</name>
</gene>
<dbReference type="Proteomes" id="UP001595799">
    <property type="component" value="Unassembled WGS sequence"/>
</dbReference>
<proteinExistence type="predicted"/>
<keyword evidence="1" id="KW-0805">Transcription regulation</keyword>
<dbReference type="EMBL" id="JBHSCW010000001">
    <property type="protein sequence ID" value="MFC4350393.1"/>
    <property type="molecule type" value="Genomic_DNA"/>
</dbReference>
<name>A0ABV8UGI2_9PROT</name>
<reference evidence="4" key="1">
    <citation type="journal article" date="2019" name="Int. J. Syst. Evol. Microbiol.">
        <title>The Global Catalogue of Microorganisms (GCM) 10K type strain sequencing project: providing services to taxonomists for standard genome sequencing and annotation.</title>
        <authorList>
            <consortium name="The Broad Institute Genomics Platform"/>
            <consortium name="The Broad Institute Genome Sequencing Center for Infectious Disease"/>
            <person name="Wu L."/>
            <person name="Ma J."/>
        </authorList>
    </citation>
    <scope>NUCLEOTIDE SEQUENCE [LARGE SCALE GENOMIC DNA]</scope>
    <source>
        <strain evidence="4">CECT 8472</strain>
    </source>
</reference>
<dbReference type="RefSeq" id="WP_382420731.1">
    <property type="nucleotide sequence ID" value="NZ_JBHSCW010000001.1"/>
</dbReference>
<dbReference type="SUPFAM" id="SSF46689">
    <property type="entry name" value="Homeodomain-like"/>
    <property type="match status" value="1"/>
</dbReference>